<organism evidence="1">
    <name type="scientific">Myoviridae sp. ctw4b6</name>
    <dbReference type="NCBI Taxonomy" id="2825206"/>
    <lineage>
        <taxon>Viruses</taxon>
        <taxon>Duplodnaviria</taxon>
        <taxon>Heunggongvirae</taxon>
        <taxon>Uroviricota</taxon>
        <taxon>Caudoviricetes</taxon>
    </lineage>
</organism>
<protein>
    <submittedName>
        <fullName evidence="1">Uncharacterized protein</fullName>
    </submittedName>
</protein>
<proteinExistence type="predicted"/>
<name>A0A8S5QCZ6_9CAUD</name>
<sequence length="67" mass="7634">MARTYTTRSEAITREIVEPIEAGDVQDAYAAYNIDAIADKVLCGYEDGYMLKVEEPDFWRIVEENAI</sequence>
<evidence type="ECO:0000313" key="1">
    <source>
        <dbReference type="EMBL" id="DAE16645.1"/>
    </source>
</evidence>
<reference evidence="1" key="1">
    <citation type="journal article" date="2021" name="Proc. Natl. Acad. Sci. U.S.A.">
        <title>A Catalog of Tens of Thousands of Viruses from Human Metagenomes Reveals Hidden Associations with Chronic Diseases.</title>
        <authorList>
            <person name="Tisza M.J."/>
            <person name="Buck C.B."/>
        </authorList>
    </citation>
    <scope>NUCLEOTIDE SEQUENCE</scope>
    <source>
        <strain evidence="1">Ctw4b6</strain>
    </source>
</reference>
<accession>A0A8S5QCZ6</accession>
<dbReference type="EMBL" id="BK015628">
    <property type="protein sequence ID" value="DAE16645.1"/>
    <property type="molecule type" value="Genomic_DNA"/>
</dbReference>